<evidence type="ECO:0000259" key="12">
    <source>
        <dbReference type="Pfam" id="PF00291"/>
    </source>
</evidence>
<comment type="catalytic activity">
    <reaction evidence="9">
        <text>O-acetyl-L-serine + hydrogen sulfide = L-cysteine + acetate</text>
        <dbReference type="Rhea" id="RHEA:14829"/>
        <dbReference type="ChEBI" id="CHEBI:29919"/>
        <dbReference type="ChEBI" id="CHEBI:30089"/>
        <dbReference type="ChEBI" id="CHEBI:35235"/>
        <dbReference type="ChEBI" id="CHEBI:58340"/>
        <dbReference type="EC" id="2.5.1.47"/>
    </reaction>
</comment>
<dbReference type="eggNOG" id="COG0031">
    <property type="taxonomic scope" value="Bacteria"/>
</dbReference>
<evidence type="ECO:0000313" key="14">
    <source>
        <dbReference type="Proteomes" id="UP000012040"/>
    </source>
</evidence>
<dbReference type="KEGG" id="bex:A11Q_1453"/>
<evidence type="ECO:0000256" key="7">
    <source>
        <dbReference type="ARBA" id="ARBA00022898"/>
    </source>
</evidence>
<evidence type="ECO:0000256" key="4">
    <source>
        <dbReference type="ARBA" id="ARBA00012681"/>
    </source>
</evidence>
<keyword evidence="14" id="KW-1185">Reference proteome</keyword>
<comment type="pathway">
    <text evidence="2">Amino-acid biosynthesis; L-cysteine biosynthesis; L-cysteine from L-serine: step 2/2.</text>
</comment>
<gene>
    <name evidence="13" type="ORF">A11Q_1453</name>
</gene>
<evidence type="ECO:0000256" key="3">
    <source>
        <dbReference type="ARBA" id="ARBA00007103"/>
    </source>
</evidence>
<dbReference type="InterPro" id="IPR001926">
    <property type="entry name" value="TrpB-like_PALP"/>
</dbReference>
<dbReference type="FunFam" id="3.40.50.1100:FF:000067">
    <property type="entry name" value="Cysteine synthase"/>
    <property type="match status" value="1"/>
</dbReference>
<dbReference type="AlphaFoldDB" id="M4VR67"/>
<feature type="modified residue" description="N6-(pyridoxal phosphate)lysine" evidence="11">
    <location>
        <position position="44"/>
    </location>
</feature>
<keyword evidence="7 10" id="KW-0663">Pyridoxal phosphate</keyword>
<feature type="domain" description="Tryptophan synthase beta chain-like PALP" evidence="12">
    <location>
        <begin position="7"/>
        <end position="293"/>
    </location>
</feature>
<dbReference type="OrthoDB" id="5289678at2"/>
<evidence type="ECO:0000256" key="8">
    <source>
        <dbReference type="ARBA" id="ARBA00023192"/>
    </source>
</evidence>
<dbReference type="STRING" id="1184267.A11Q_1453"/>
<keyword evidence="8" id="KW-0198">Cysteine biosynthesis</keyword>
<evidence type="ECO:0000256" key="1">
    <source>
        <dbReference type="ARBA" id="ARBA00001933"/>
    </source>
</evidence>
<dbReference type="InterPro" id="IPR005856">
    <property type="entry name" value="Cys_synth"/>
</dbReference>
<dbReference type="Pfam" id="PF00291">
    <property type="entry name" value="PALP"/>
    <property type="match status" value="1"/>
</dbReference>
<dbReference type="GO" id="GO:0005737">
    <property type="term" value="C:cytoplasm"/>
    <property type="evidence" value="ECO:0007669"/>
    <property type="project" value="UniProtKB-ARBA"/>
</dbReference>
<dbReference type="PANTHER" id="PTHR10314">
    <property type="entry name" value="CYSTATHIONINE BETA-SYNTHASE"/>
    <property type="match status" value="1"/>
</dbReference>
<evidence type="ECO:0000256" key="11">
    <source>
        <dbReference type="PIRSR" id="PIRSR605856-51"/>
    </source>
</evidence>
<evidence type="ECO:0000256" key="6">
    <source>
        <dbReference type="ARBA" id="ARBA00022679"/>
    </source>
</evidence>
<dbReference type="Proteomes" id="UP000012040">
    <property type="component" value="Chromosome"/>
</dbReference>
<organism evidence="13 14">
    <name type="scientific">Pseudobdellovibrio exovorus JSS</name>
    <dbReference type="NCBI Taxonomy" id="1184267"/>
    <lineage>
        <taxon>Bacteria</taxon>
        <taxon>Pseudomonadati</taxon>
        <taxon>Bdellovibrionota</taxon>
        <taxon>Bdellovibrionia</taxon>
        <taxon>Bdellovibrionales</taxon>
        <taxon>Pseudobdellovibrionaceae</taxon>
        <taxon>Pseudobdellovibrio</taxon>
    </lineage>
</organism>
<evidence type="ECO:0000256" key="9">
    <source>
        <dbReference type="ARBA" id="ARBA00047931"/>
    </source>
</evidence>
<keyword evidence="5" id="KW-0028">Amino-acid biosynthesis</keyword>
<dbReference type="HOGENOM" id="CLU_021018_1_0_7"/>
<evidence type="ECO:0000256" key="2">
    <source>
        <dbReference type="ARBA" id="ARBA00004962"/>
    </source>
</evidence>
<dbReference type="NCBIfam" id="TIGR01136">
    <property type="entry name" value="cysKM"/>
    <property type="match status" value="1"/>
</dbReference>
<dbReference type="InterPro" id="IPR050214">
    <property type="entry name" value="Cys_Synth/Cystath_Beta-Synth"/>
</dbReference>
<dbReference type="SUPFAM" id="SSF53686">
    <property type="entry name" value="Tryptophan synthase beta subunit-like PLP-dependent enzymes"/>
    <property type="match status" value="1"/>
</dbReference>
<name>M4VR67_9BACT</name>
<dbReference type="Gene3D" id="3.40.50.1100">
    <property type="match status" value="2"/>
</dbReference>
<reference evidence="13 14" key="1">
    <citation type="journal article" date="2013" name="ISME J.">
        <title>By their genes ye shall know them: genomic signatures of predatory bacteria.</title>
        <authorList>
            <person name="Pasternak Z."/>
            <person name="Pietrokovski S."/>
            <person name="Rotem O."/>
            <person name="Gophna U."/>
            <person name="Lurie-Weinberger M.N."/>
            <person name="Jurkevitch E."/>
        </authorList>
    </citation>
    <scope>NUCLEOTIDE SEQUENCE [LARGE SCALE GENOMIC DNA]</scope>
    <source>
        <strain evidence="13 14">JSS</strain>
    </source>
</reference>
<dbReference type="EMBL" id="CP003537">
    <property type="protein sequence ID" value="AGH95669.1"/>
    <property type="molecule type" value="Genomic_DNA"/>
</dbReference>
<dbReference type="CDD" id="cd01561">
    <property type="entry name" value="CBS_like"/>
    <property type="match status" value="1"/>
</dbReference>
<evidence type="ECO:0000313" key="13">
    <source>
        <dbReference type="EMBL" id="AGH95669.1"/>
    </source>
</evidence>
<keyword evidence="6" id="KW-0808">Transferase</keyword>
<comment type="similarity">
    <text evidence="3">Belongs to the cysteine synthase/cystathionine beta-synthase family.</text>
</comment>
<sequence length="335" mass="35864">MQVYSDITKTIGRTPLVKMQRLNADSVADIYLKLEFFNPLGSVKDRIGLNMIEDAEKSGALKQGMEIIEPTSGNTGIALAFVAAAKGYKLTLVMPETMSQERRTLLLLLGAELVLTPGANGMRGAIAKAMQMVSENSNAFFPSQFTNKANPEVHSKTTAEEIWKDTDGQVDIVVSGVGTAGTISGVGQVLKSRKASVQMVAVEPTESPVLSGGKGGPHKIQGIGAGFVPRVYDKKVVDQIEQVSSDEALAMAREVIKREGIPVGISSGASITVGLRLAKLPENKGKKIVVIVPSYSERYLSTLLAQPEREKAAALAVQTVPEEWLKKIDEVYPGL</sequence>
<feature type="binding site" evidence="10">
    <location>
        <position position="266"/>
    </location>
    <ligand>
        <name>pyridoxal 5'-phosphate</name>
        <dbReference type="ChEBI" id="CHEBI:597326"/>
    </ligand>
</feature>
<evidence type="ECO:0000256" key="10">
    <source>
        <dbReference type="PIRSR" id="PIRSR605856-50"/>
    </source>
</evidence>
<comment type="cofactor">
    <cofactor evidence="1 10">
        <name>pyridoxal 5'-phosphate</name>
        <dbReference type="ChEBI" id="CHEBI:597326"/>
    </cofactor>
</comment>
<dbReference type="PATRIC" id="fig|1184267.3.peg.1472"/>
<feature type="binding site" evidence="10">
    <location>
        <begin position="178"/>
        <end position="182"/>
    </location>
    <ligand>
        <name>pyridoxal 5'-phosphate</name>
        <dbReference type="ChEBI" id="CHEBI:597326"/>
    </ligand>
</feature>
<dbReference type="InterPro" id="IPR036052">
    <property type="entry name" value="TrpB-like_PALP_sf"/>
</dbReference>
<evidence type="ECO:0000256" key="5">
    <source>
        <dbReference type="ARBA" id="ARBA00022605"/>
    </source>
</evidence>
<dbReference type="RefSeq" id="WP_015470159.1">
    <property type="nucleotide sequence ID" value="NC_020813.1"/>
</dbReference>
<protein>
    <recommendedName>
        <fullName evidence="4">cysteine synthase</fullName>
        <ecNumber evidence="4">2.5.1.47</ecNumber>
    </recommendedName>
</protein>
<dbReference type="NCBIfam" id="TIGR01139">
    <property type="entry name" value="cysK"/>
    <property type="match status" value="1"/>
</dbReference>
<dbReference type="InterPro" id="IPR005859">
    <property type="entry name" value="CysK"/>
</dbReference>
<dbReference type="GO" id="GO:0006535">
    <property type="term" value="P:cysteine biosynthetic process from serine"/>
    <property type="evidence" value="ECO:0007669"/>
    <property type="project" value="InterPro"/>
</dbReference>
<proteinExistence type="inferred from homology"/>
<dbReference type="EC" id="2.5.1.47" evidence="4"/>
<accession>M4VR67</accession>
<feature type="binding site" evidence="10">
    <location>
        <position position="74"/>
    </location>
    <ligand>
        <name>pyridoxal 5'-phosphate</name>
        <dbReference type="ChEBI" id="CHEBI:597326"/>
    </ligand>
</feature>
<dbReference type="GO" id="GO:0004124">
    <property type="term" value="F:cysteine synthase activity"/>
    <property type="evidence" value="ECO:0007669"/>
    <property type="project" value="UniProtKB-EC"/>
</dbReference>